<dbReference type="CDD" id="cd05483">
    <property type="entry name" value="retropepsin_like_bacteria"/>
    <property type="match status" value="1"/>
</dbReference>
<name>A0A7K3WUW1_9FLAO</name>
<organism evidence="1 2">
    <name type="scientific">Cryomorpha ignava</name>
    <dbReference type="NCBI Taxonomy" id="101383"/>
    <lineage>
        <taxon>Bacteria</taxon>
        <taxon>Pseudomonadati</taxon>
        <taxon>Bacteroidota</taxon>
        <taxon>Flavobacteriia</taxon>
        <taxon>Flavobacteriales</taxon>
        <taxon>Cryomorphaceae</taxon>
        <taxon>Cryomorpha</taxon>
    </lineage>
</organism>
<dbReference type="GO" id="GO:0006508">
    <property type="term" value="P:proteolysis"/>
    <property type="evidence" value="ECO:0007669"/>
    <property type="project" value="UniProtKB-KW"/>
</dbReference>
<evidence type="ECO:0000313" key="2">
    <source>
        <dbReference type="Proteomes" id="UP000486602"/>
    </source>
</evidence>
<dbReference type="Gene3D" id="2.40.70.10">
    <property type="entry name" value="Acid Proteases"/>
    <property type="match status" value="1"/>
</dbReference>
<dbReference type="RefSeq" id="WP_163285849.1">
    <property type="nucleotide sequence ID" value="NZ_JAAGVY010000026.1"/>
</dbReference>
<reference evidence="1 2" key="1">
    <citation type="submission" date="2020-02" db="EMBL/GenBank/DDBJ databases">
        <title>Out from the shadows clarifying the taxonomy of the family Cryomorphaceae and related taxa by utilizing the GTDB taxonomic framework.</title>
        <authorList>
            <person name="Bowman J.P."/>
        </authorList>
    </citation>
    <scope>NUCLEOTIDE SEQUENCE [LARGE SCALE GENOMIC DNA]</scope>
    <source>
        <strain evidence="1 2">QSSC 1-22</strain>
    </source>
</reference>
<dbReference type="EMBL" id="JAAGVY010000026">
    <property type="protein sequence ID" value="NEN24455.1"/>
    <property type="molecule type" value="Genomic_DNA"/>
</dbReference>
<gene>
    <name evidence="1" type="ORF">G3O08_13165</name>
</gene>
<comment type="caution">
    <text evidence="1">The sequence shown here is derived from an EMBL/GenBank/DDBJ whole genome shotgun (WGS) entry which is preliminary data.</text>
</comment>
<dbReference type="PROSITE" id="PS51257">
    <property type="entry name" value="PROKAR_LIPOPROTEIN"/>
    <property type="match status" value="1"/>
</dbReference>
<keyword evidence="1" id="KW-0378">Hydrolase</keyword>
<dbReference type="SUPFAM" id="SSF50630">
    <property type="entry name" value="Acid proteases"/>
    <property type="match status" value="1"/>
</dbReference>
<evidence type="ECO:0000313" key="1">
    <source>
        <dbReference type="EMBL" id="NEN24455.1"/>
    </source>
</evidence>
<keyword evidence="2" id="KW-1185">Reference proteome</keyword>
<proteinExistence type="predicted"/>
<dbReference type="Proteomes" id="UP000486602">
    <property type="component" value="Unassembled WGS sequence"/>
</dbReference>
<accession>A0A7K3WUW1</accession>
<dbReference type="Pfam" id="PF13650">
    <property type="entry name" value="Asp_protease_2"/>
    <property type="match status" value="1"/>
</dbReference>
<keyword evidence="1" id="KW-0645">Protease</keyword>
<sequence>MSFYKPLGVLLAVSLLLGCTNFRKLYKDGSVGSNQFYAEVRYDSTLDLIFLPVEIQGETYRFLFDTGAPNVISKELRDKLAIKSKGKGKVGDSQGNSDKLGVVKLDTVSIGGVYFYDTSAIVADLNRAVEIQCLKIDGIIGANLMKFAYWKIDSKKRVLTLSSNLDTLKQSLVNPHILQFKAKKTFTPVVSLWLNDSLVENITYDTGSGGYISLGKSIELKTEDFIAEFSGYGSTGLFGSKLDTIRYGRISVGLDSLKQIGIAEYSQSNYKKLLGMEYLEQFVQILDWDKNQITLFEDELVSQKFNQYPVSPRWVDGNLIVGGLNTDTAYHLVKLSIGDTIKMLGNRNFENVDVSAYCDVLNLPDSIKSDTLKIELMDGNSYHIPRATIYIE</sequence>
<protein>
    <submittedName>
        <fullName evidence="1">Clan AA aspartic protease</fullName>
    </submittedName>
</protein>
<dbReference type="InterPro" id="IPR034122">
    <property type="entry name" value="Retropepsin-like_bacterial"/>
</dbReference>
<dbReference type="InterPro" id="IPR021109">
    <property type="entry name" value="Peptidase_aspartic_dom_sf"/>
</dbReference>
<dbReference type="GO" id="GO:0008233">
    <property type="term" value="F:peptidase activity"/>
    <property type="evidence" value="ECO:0007669"/>
    <property type="project" value="UniProtKB-KW"/>
</dbReference>
<dbReference type="AlphaFoldDB" id="A0A7K3WUW1"/>